<dbReference type="InterPro" id="IPR011250">
    <property type="entry name" value="OMP/PagP_B-barrel"/>
</dbReference>
<evidence type="ECO:0000313" key="2">
    <source>
        <dbReference type="EMBL" id="MBB5711558.1"/>
    </source>
</evidence>
<dbReference type="SUPFAM" id="SSF56925">
    <property type="entry name" value="OMPA-like"/>
    <property type="match status" value="1"/>
</dbReference>
<comment type="caution">
    <text evidence="2">The sequence shown here is derived from an EMBL/GenBank/DDBJ whole genome shotgun (WGS) entry which is preliminary data.</text>
</comment>
<feature type="signal peptide" evidence="1">
    <location>
        <begin position="1"/>
        <end position="20"/>
    </location>
</feature>
<dbReference type="EMBL" id="JACIJF010000008">
    <property type="protein sequence ID" value="MBB5711558.1"/>
    <property type="molecule type" value="Genomic_DNA"/>
</dbReference>
<accession>A0A840YKA5</accession>
<protein>
    <submittedName>
        <fullName evidence="2">Outer membrane immunogenic protein</fullName>
    </submittedName>
</protein>
<dbReference type="RefSeq" id="WP_184088554.1">
    <property type="nucleotide sequence ID" value="NZ_JACIJF010000008.1"/>
</dbReference>
<evidence type="ECO:0000256" key="1">
    <source>
        <dbReference type="SAM" id="SignalP"/>
    </source>
</evidence>
<keyword evidence="3" id="KW-1185">Reference proteome</keyword>
<organism evidence="2 3">
    <name type="scientific">Sphingomonas xinjiangensis</name>
    <dbReference type="NCBI Taxonomy" id="643568"/>
    <lineage>
        <taxon>Bacteria</taxon>
        <taxon>Pseudomonadati</taxon>
        <taxon>Pseudomonadota</taxon>
        <taxon>Alphaproteobacteria</taxon>
        <taxon>Sphingomonadales</taxon>
        <taxon>Sphingomonadaceae</taxon>
        <taxon>Sphingomonas</taxon>
    </lineage>
</organism>
<gene>
    <name evidence="2" type="ORF">FHT02_002804</name>
</gene>
<proteinExistence type="predicted"/>
<dbReference type="Gene3D" id="2.40.160.20">
    <property type="match status" value="1"/>
</dbReference>
<name>A0A840YKA5_9SPHN</name>
<dbReference type="Proteomes" id="UP000527143">
    <property type="component" value="Unassembled WGS sequence"/>
</dbReference>
<sequence length="212" mass="21914">MRSLLVAAAVAAVLPTAAFAQDYGTTATDTTATTTADTTVTDSAPDGTPAFGIEPYFGVMGGWEQFDDHKIPAGIPASSNGQDYDGGIVQGVLGVNVPLGPVFVGAEGNVTKGFSGAIDWEYGVAGRAGVRLGDSGMIYAKAGYQWVNFDRLGDDSRDFHDITAGLGVEVGPKDIGLGGITGNSGIRFRLELNSFGKDFNSFQPLAGVIAHF</sequence>
<feature type="chain" id="PRO_5032661914" evidence="1">
    <location>
        <begin position="21"/>
        <end position="212"/>
    </location>
</feature>
<evidence type="ECO:0000313" key="3">
    <source>
        <dbReference type="Proteomes" id="UP000527143"/>
    </source>
</evidence>
<dbReference type="AlphaFoldDB" id="A0A840YKA5"/>
<keyword evidence="1" id="KW-0732">Signal</keyword>
<reference evidence="2 3" key="1">
    <citation type="submission" date="2020-08" db="EMBL/GenBank/DDBJ databases">
        <title>Genomic Encyclopedia of Type Strains, Phase IV (KMG-IV): sequencing the most valuable type-strain genomes for metagenomic binning, comparative biology and taxonomic classification.</title>
        <authorList>
            <person name="Goeker M."/>
        </authorList>
    </citation>
    <scope>NUCLEOTIDE SEQUENCE [LARGE SCALE GENOMIC DNA]</scope>
    <source>
        <strain evidence="2 3">DSM 26736</strain>
    </source>
</reference>